<gene>
    <name evidence="1" type="ORF">DHW61_16850</name>
</gene>
<proteinExistence type="predicted"/>
<comment type="caution">
    <text evidence="1">The sequence shown here is derived from an EMBL/GenBank/DDBJ whole genome shotgun (WGS) entry which is preliminary data.</text>
</comment>
<dbReference type="AlphaFoldDB" id="A0A3D2XA90"/>
<evidence type="ECO:0000313" key="2">
    <source>
        <dbReference type="Proteomes" id="UP000262969"/>
    </source>
</evidence>
<dbReference type="EMBL" id="DPVV01000550">
    <property type="protein sequence ID" value="HCL04049.1"/>
    <property type="molecule type" value="Genomic_DNA"/>
</dbReference>
<protein>
    <submittedName>
        <fullName evidence="1">Uncharacterized protein</fullName>
    </submittedName>
</protein>
<name>A0A3D2XA90_9FIRM</name>
<reference evidence="1 2" key="1">
    <citation type="journal article" date="2018" name="Nat. Biotechnol.">
        <title>A standardized bacterial taxonomy based on genome phylogeny substantially revises the tree of life.</title>
        <authorList>
            <person name="Parks D.H."/>
            <person name="Chuvochina M."/>
            <person name="Waite D.W."/>
            <person name="Rinke C."/>
            <person name="Skarshewski A."/>
            <person name="Chaumeil P.A."/>
            <person name="Hugenholtz P."/>
        </authorList>
    </citation>
    <scope>NUCLEOTIDE SEQUENCE [LARGE SCALE GENOMIC DNA]</scope>
    <source>
        <strain evidence="1">UBA11728</strain>
    </source>
</reference>
<sequence>MAYITLVLAFELLIKECLRRYTAILIFENLDAPLNDQSKTVTGAKGIERLLNCNPGLLTNDQKSFIKECMNIRNGFIHYNAVVDSAELKPKYCKLYEIYYTIHIHELKNEVIFEEIEIKYKHQHGNILYFAENFVIYRNQEMTKEYQGELLKQTACNDKTKTYVGRDGIKYTRIPFGKEEDLDSETFFEFCPDCCVAIGEYHLESCDIEICPVCGGQKLSCGCELEIHYSKN</sequence>
<organism evidence="1 2">
    <name type="scientific">Lachnoclostridium phytofermentans</name>
    <dbReference type="NCBI Taxonomy" id="66219"/>
    <lineage>
        <taxon>Bacteria</taxon>
        <taxon>Bacillati</taxon>
        <taxon>Bacillota</taxon>
        <taxon>Clostridia</taxon>
        <taxon>Lachnospirales</taxon>
        <taxon>Lachnospiraceae</taxon>
    </lineage>
</organism>
<evidence type="ECO:0000313" key="1">
    <source>
        <dbReference type="EMBL" id="HCL04049.1"/>
    </source>
</evidence>
<dbReference type="Proteomes" id="UP000262969">
    <property type="component" value="Unassembled WGS sequence"/>
</dbReference>
<accession>A0A3D2XA90</accession>